<evidence type="ECO:0000256" key="1">
    <source>
        <dbReference type="ARBA" id="ARBA00004141"/>
    </source>
</evidence>
<feature type="domain" description="Major facilitator superfamily (MFS) profile" evidence="6">
    <location>
        <begin position="47"/>
        <end position="249"/>
    </location>
</feature>
<dbReference type="GO" id="GO:0016020">
    <property type="term" value="C:membrane"/>
    <property type="evidence" value="ECO:0007669"/>
    <property type="project" value="UniProtKB-SubCell"/>
</dbReference>
<evidence type="ECO:0000256" key="5">
    <source>
        <dbReference type="SAM" id="Phobius"/>
    </source>
</evidence>
<dbReference type="GO" id="GO:0022857">
    <property type="term" value="F:transmembrane transporter activity"/>
    <property type="evidence" value="ECO:0007669"/>
    <property type="project" value="InterPro"/>
</dbReference>
<organism evidence="7">
    <name type="scientific">Riptortus pedestris</name>
    <name type="common">Bean bug</name>
    <dbReference type="NCBI Taxonomy" id="329032"/>
    <lineage>
        <taxon>Eukaryota</taxon>
        <taxon>Metazoa</taxon>
        <taxon>Ecdysozoa</taxon>
        <taxon>Arthropoda</taxon>
        <taxon>Hexapoda</taxon>
        <taxon>Insecta</taxon>
        <taxon>Pterygota</taxon>
        <taxon>Neoptera</taxon>
        <taxon>Paraneoptera</taxon>
        <taxon>Hemiptera</taxon>
        <taxon>Heteroptera</taxon>
        <taxon>Panheteroptera</taxon>
        <taxon>Pentatomomorpha</taxon>
        <taxon>Coreoidea</taxon>
        <taxon>Alydidae</taxon>
        <taxon>Riptortus</taxon>
    </lineage>
</organism>
<proteinExistence type="evidence at transcript level"/>
<evidence type="ECO:0000256" key="2">
    <source>
        <dbReference type="ARBA" id="ARBA00022692"/>
    </source>
</evidence>
<dbReference type="PROSITE" id="PS50850">
    <property type="entry name" value="MFS"/>
    <property type="match status" value="1"/>
</dbReference>
<dbReference type="GO" id="GO:0006820">
    <property type="term" value="P:monoatomic anion transport"/>
    <property type="evidence" value="ECO:0007669"/>
    <property type="project" value="TreeGrafter"/>
</dbReference>
<dbReference type="InterPro" id="IPR020846">
    <property type="entry name" value="MFS_dom"/>
</dbReference>
<feature type="non-terminal residue" evidence="7">
    <location>
        <position position="249"/>
    </location>
</feature>
<feature type="transmembrane region" description="Helical" evidence="5">
    <location>
        <begin position="90"/>
        <end position="109"/>
    </location>
</feature>
<feature type="transmembrane region" description="Helical" evidence="5">
    <location>
        <begin position="181"/>
        <end position="203"/>
    </location>
</feature>
<evidence type="ECO:0000256" key="3">
    <source>
        <dbReference type="ARBA" id="ARBA00022989"/>
    </source>
</evidence>
<keyword evidence="3 5" id="KW-1133">Transmembrane helix</keyword>
<keyword evidence="2 5" id="KW-0812">Transmembrane</keyword>
<protein>
    <submittedName>
        <fullName evidence="7">Sodium-dependent phosphate transporter</fullName>
    </submittedName>
</protein>
<dbReference type="Gene3D" id="1.20.1250.20">
    <property type="entry name" value="MFS general substrate transporter like domains"/>
    <property type="match status" value="1"/>
</dbReference>
<keyword evidence="4 5" id="KW-0472">Membrane</keyword>
<dbReference type="EMBL" id="AK418671">
    <property type="protein sequence ID" value="BAN21702.1"/>
    <property type="molecule type" value="mRNA"/>
</dbReference>
<name>R4WUV0_RIPPE</name>
<dbReference type="PANTHER" id="PTHR11662">
    <property type="entry name" value="SOLUTE CARRIER FAMILY 17"/>
    <property type="match status" value="1"/>
</dbReference>
<dbReference type="Pfam" id="PF07690">
    <property type="entry name" value="MFS_1"/>
    <property type="match status" value="1"/>
</dbReference>
<accession>R4WUV0</accession>
<feature type="transmembrane region" description="Helical" evidence="5">
    <location>
        <begin position="209"/>
        <end position="228"/>
    </location>
</feature>
<dbReference type="AlphaFoldDB" id="R4WUV0"/>
<feature type="transmembrane region" description="Helical" evidence="5">
    <location>
        <begin position="49"/>
        <end position="70"/>
    </location>
</feature>
<comment type="subcellular location">
    <subcellularLocation>
        <location evidence="1">Membrane</location>
        <topology evidence="1">Multi-pass membrane protein</topology>
    </subcellularLocation>
</comment>
<dbReference type="SUPFAM" id="SSF103473">
    <property type="entry name" value="MFS general substrate transporter"/>
    <property type="match status" value="1"/>
</dbReference>
<dbReference type="InterPro" id="IPR036259">
    <property type="entry name" value="MFS_trans_sf"/>
</dbReference>
<reference evidence="7" key="1">
    <citation type="journal article" date="2013" name="PLoS ONE">
        <title>Gene expression in gut symbiotic organ of stinkbug affected by extracellular bacterial symbiont.</title>
        <authorList>
            <person name="Futahashi R."/>
            <person name="Tanaka K."/>
            <person name="Tanahashi M."/>
            <person name="Nikoh N."/>
            <person name="Kikuchi Y."/>
            <person name="Lee B.L."/>
            <person name="Fukatsu T."/>
        </authorList>
    </citation>
    <scope>NUCLEOTIDE SEQUENCE</scope>
    <source>
        <tissue evidence="7">Midgut</tissue>
    </source>
</reference>
<dbReference type="InterPro" id="IPR011701">
    <property type="entry name" value="MFS"/>
</dbReference>
<evidence type="ECO:0000259" key="6">
    <source>
        <dbReference type="PROSITE" id="PS50850"/>
    </source>
</evidence>
<dbReference type="PANTHER" id="PTHR11662:SF280">
    <property type="entry name" value="FI21844P1-RELATED"/>
    <property type="match status" value="1"/>
</dbReference>
<evidence type="ECO:0000313" key="7">
    <source>
        <dbReference type="EMBL" id="BAN21702.1"/>
    </source>
</evidence>
<sequence length="249" mass="26834">MYRPSTSSDCLLEHGPHDQNADAMGRPDLALEVHPSINHHGFGVRHFQAFLSFGGLMVAFILRLNLSVAVVGMATSENYKVVLTPESKALVLSSMFWGYGLLQVISGAIGRRGHAVKLFALGNFGAGIISLMIPFAALNFGAVGICLLRFTIGLVQGNVYPNLNNVMANWAIPQEKDAMMCIVQAGAGLGSLISMSGSGYLGYKYDWPSIFYASGVVGIIWGIIHAAFGGENPESCKTISNEEREYMRI</sequence>
<dbReference type="InterPro" id="IPR050382">
    <property type="entry name" value="MFS_Na/Anion_cotransporter"/>
</dbReference>
<evidence type="ECO:0000256" key="4">
    <source>
        <dbReference type="ARBA" id="ARBA00023136"/>
    </source>
</evidence>